<keyword evidence="6" id="KW-1185">Reference proteome</keyword>
<proteinExistence type="predicted"/>
<feature type="region of interest" description="Disordered" evidence="1">
    <location>
        <begin position="224"/>
        <end position="249"/>
    </location>
</feature>
<dbReference type="InterPro" id="IPR012373">
    <property type="entry name" value="Ferrdict_sens_TM"/>
</dbReference>
<dbReference type="PANTHER" id="PTHR30273">
    <property type="entry name" value="PERIPLASMIC SIGNAL SENSOR AND SIGMA FACTOR ACTIVATOR FECR-RELATED"/>
    <property type="match status" value="1"/>
</dbReference>
<gene>
    <name evidence="5" type="ORF">CKA38_09430</name>
</gene>
<evidence type="ECO:0008006" key="7">
    <source>
        <dbReference type="Google" id="ProtNLM"/>
    </source>
</evidence>
<keyword evidence="2" id="KW-0472">Membrane</keyword>
<feature type="compositionally biased region" description="Acidic residues" evidence="1">
    <location>
        <begin position="237"/>
        <end position="246"/>
    </location>
</feature>
<keyword evidence="2" id="KW-1133">Transmembrane helix</keyword>
<dbReference type="Pfam" id="PF16220">
    <property type="entry name" value="DUF4880"/>
    <property type="match status" value="1"/>
</dbReference>
<feature type="transmembrane region" description="Helical" evidence="2">
    <location>
        <begin position="93"/>
        <end position="112"/>
    </location>
</feature>
<dbReference type="Gene3D" id="2.60.120.1440">
    <property type="match status" value="1"/>
</dbReference>
<dbReference type="AlphaFoldDB" id="A0A2U8E3I5"/>
<evidence type="ECO:0000256" key="2">
    <source>
        <dbReference type="SAM" id="Phobius"/>
    </source>
</evidence>
<accession>A0A2U8E3I5</accession>
<keyword evidence="2" id="KW-0812">Transmembrane</keyword>
<evidence type="ECO:0000259" key="3">
    <source>
        <dbReference type="Pfam" id="PF04773"/>
    </source>
</evidence>
<dbReference type="KEGG" id="elut:CKA38_09430"/>
<dbReference type="PANTHER" id="PTHR30273:SF2">
    <property type="entry name" value="PROTEIN FECR"/>
    <property type="match status" value="1"/>
</dbReference>
<evidence type="ECO:0000259" key="4">
    <source>
        <dbReference type="Pfam" id="PF16220"/>
    </source>
</evidence>
<sequence length="389" mass="41868">MAGQTRQTMSNRADNKSVSDVAARWVARRDAGLTPFETEELQQWLDADERHRDAFDHYARAWSAFDRPARAGAQDAVMRELQARSKRRRARRVSAMSGAACAFAVVLVFALMRRQPDAGELSHAGAQQQSSVVVSRPESRVLEDGSTVELKPGAIIDVRYDETTRRVILERGEAHFQVAKGLPRPFVVEAGGMEVRAVGTAFAVQIDSAQMEVLVTEGRVAVEKTQSSAPAPLDTTGGDDDPGAELDDARIPPTFAAASPAVPIVPVAVLGVCERVVLDITMPTVTAPVVTPVSPAELNARLSWRISRLEFSSTPLAETVALINRSSHLPDGSAGARLVLDPASPGLAAEPVSGVFRADNIEAFVQVLGLSMGIEAERRGDEIILRKPR</sequence>
<feature type="domain" description="FecR protein" evidence="3">
    <location>
        <begin position="141"/>
        <end position="220"/>
    </location>
</feature>
<dbReference type="InterPro" id="IPR032623">
    <property type="entry name" value="FecR_N"/>
</dbReference>
<dbReference type="InterPro" id="IPR006860">
    <property type="entry name" value="FecR"/>
</dbReference>
<evidence type="ECO:0000313" key="6">
    <source>
        <dbReference type="Proteomes" id="UP000244896"/>
    </source>
</evidence>
<evidence type="ECO:0000313" key="5">
    <source>
        <dbReference type="EMBL" id="AWI09437.1"/>
    </source>
</evidence>
<dbReference type="Pfam" id="PF04773">
    <property type="entry name" value="FecR"/>
    <property type="match status" value="1"/>
</dbReference>
<evidence type="ECO:0000256" key="1">
    <source>
        <dbReference type="SAM" id="MobiDB-lite"/>
    </source>
</evidence>
<reference evidence="5 6" key="1">
    <citation type="journal article" date="2018" name="Syst. Appl. Microbiol.">
        <title>Ereboglobus luteus gen. nov. sp. nov. from cockroach guts, and new insights into the oxygen relationship of the genera Opitutus and Didymococcus (Verrucomicrobia: Opitutaceae).</title>
        <authorList>
            <person name="Tegtmeier D."/>
            <person name="Belitz A."/>
            <person name="Radek R."/>
            <person name="Heimerl T."/>
            <person name="Brune A."/>
        </authorList>
    </citation>
    <scope>NUCLEOTIDE SEQUENCE [LARGE SCALE GENOMIC DNA]</scope>
    <source>
        <strain evidence="5 6">Ho45</strain>
    </source>
</reference>
<dbReference type="Proteomes" id="UP000244896">
    <property type="component" value="Chromosome"/>
</dbReference>
<dbReference type="GO" id="GO:0016989">
    <property type="term" value="F:sigma factor antagonist activity"/>
    <property type="evidence" value="ECO:0007669"/>
    <property type="project" value="TreeGrafter"/>
</dbReference>
<feature type="domain" description="FecR N-terminal" evidence="4">
    <location>
        <begin position="22"/>
        <end position="60"/>
    </location>
</feature>
<name>A0A2U8E3I5_9BACT</name>
<protein>
    <recommendedName>
        <fullName evidence="7">FecR protein domain-containing protein</fullName>
    </recommendedName>
</protein>
<organism evidence="5 6">
    <name type="scientific">Ereboglobus luteus</name>
    <dbReference type="NCBI Taxonomy" id="1796921"/>
    <lineage>
        <taxon>Bacteria</taxon>
        <taxon>Pseudomonadati</taxon>
        <taxon>Verrucomicrobiota</taxon>
        <taxon>Opitutia</taxon>
        <taxon>Opitutales</taxon>
        <taxon>Opitutaceae</taxon>
        <taxon>Ereboglobus</taxon>
    </lineage>
</organism>
<dbReference type="EMBL" id="CP023004">
    <property type="protein sequence ID" value="AWI09437.1"/>
    <property type="molecule type" value="Genomic_DNA"/>
</dbReference>